<dbReference type="GO" id="GO:0016020">
    <property type="term" value="C:membrane"/>
    <property type="evidence" value="ECO:0007669"/>
    <property type="project" value="GOC"/>
</dbReference>
<dbReference type="Gene3D" id="2.160.10.10">
    <property type="entry name" value="Hexapeptide repeat proteins"/>
    <property type="match status" value="1"/>
</dbReference>
<evidence type="ECO:0000256" key="4">
    <source>
        <dbReference type="ARBA" id="ARBA00022737"/>
    </source>
</evidence>
<comment type="function">
    <text evidence="7">Catalyzes the N-acylation of UDP-3-O-acylglucosamine using 3-hydroxyacyl-ACP as the acyl donor. Is involved in the biosynthesis of lipid A, a phosphorylated glycolipid that anchors the lipopolysaccharide to the outer membrane of the cell.</text>
</comment>
<reference evidence="9 10" key="1">
    <citation type="submission" date="2015-02" db="EMBL/GenBank/DDBJ databases">
        <authorList>
            <person name="Slaby B."/>
            <person name="Hentschel U."/>
        </authorList>
    </citation>
    <scope>NUCLEOTIDE SEQUENCE [LARGE SCALE GENOMIC DNA]</scope>
    <source>
        <strain evidence="9">15L</strain>
    </source>
</reference>
<evidence type="ECO:0000313" key="9">
    <source>
        <dbReference type="EMBL" id="KKZ10527.1"/>
    </source>
</evidence>
<evidence type="ECO:0000313" key="10">
    <source>
        <dbReference type="Proteomes" id="UP000035037"/>
    </source>
</evidence>
<protein>
    <recommendedName>
        <fullName evidence="7">UDP-3-O-acylglucosamine N-acyltransferase</fullName>
        <ecNumber evidence="7">2.3.1.191</ecNumber>
    </recommendedName>
</protein>
<dbReference type="EC" id="2.3.1.191" evidence="7"/>
<evidence type="ECO:0000256" key="3">
    <source>
        <dbReference type="ARBA" id="ARBA00022679"/>
    </source>
</evidence>
<dbReference type="Pfam" id="PF00132">
    <property type="entry name" value="Hexapep"/>
    <property type="match status" value="1"/>
</dbReference>
<dbReference type="GO" id="GO:0103118">
    <property type="term" value="F:UDP-3-O-[(3R)-3-hydroxyacyl]-glucosamine N-acyltransferase activity"/>
    <property type="evidence" value="ECO:0007669"/>
    <property type="project" value="UniProtKB-EC"/>
</dbReference>
<feature type="active site" description="Proton acceptor" evidence="7">
    <location>
        <position position="248"/>
    </location>
</feature>
<evidence type="ECO:0000259" key="8">
    <source>
        <dbReference type="Pfam" id="PF04613"/>
    </source>
</evidence>
<dbReference type="GO" id="GO:0043886">
    <property type="term" value="F:structural constituent of carboxysome shell"/>
    <property type="evidence" value="ECO:0007669"/>
    <property type="project" value="UniProtKB-ARBA"/>
</dbReference>
<dbReference type="PANTHER" id="PTHR43378">
    <property type="entry name" value="UDP-3-O-ACYLGLUCOSAMINE N-ACYLTRANSFERASE"/>
    <property type="match status" value="1"/>
</dbReference>
<proteinExistence type="inferred from homology"/>
<dbReference type="NCBIfam" id="TIGR01853">
    <property type="entry name" value="lipid_A_lpxD"/>
    <property type="match status" value="1"/>
</dbReference>
<keyword evidence="1 7" id="KW-0444">Lipid biosynthesis</keyword>
<evidence type="ECO:0000256" key="5">
    <source>
        <dbReference type="ARBA" id="ARBA00023098"/>
    </source>
</evidence>
<evidence type="ECO:0000256" key="6">
    <source>
        <dbReference type="ARBA" id="ARBA00023315"/>
    </source>
</evidence>
<dbReference type="NCBIfam" id="NF002060">
    <property type="entry name" value="PRK00892.1"/>
    <property type="match status" value="1"/>
</dbReference>
<dbReference type="CDD" id="cd03352">
    <property type="entry name" value="LbH_LpxD"/>
    <property type="match status" value="1"/>
</dbReference>
<dbReference type="InterPro" id="IPR001451">
    <property type="entry name" value="Hexapep"/>
</dbReference>
<dbReference type="InterPro" id="IPR007691">
    <property type="entry name" value="LpxD"/>
</dbReference>
<keyword evidence="5 7" id="KW-0443">Lipid metabolism</keyword>
<name>A0A0G8ARX9_9SYNE</name>
<dbReference type="UniPathway" id="UPA00973"/>
<dbReference type="EMBL" id="JYFQ01000177">
    <property type="protein sequence ID" value="KKZ10527.1"/>
    <property type="molecule type" value="Genomic_DNA"/>
</dbReference>
<keyword evidence="4 7" id="KW-0677">Repeat</keyword>
<evidence type="ECO:0000256" key="1">
    <source>
        <dbReference type="ARBA" id="ARBA00022516"/>
    </source>
</evidence>
<keyword evidence="3 7" id="KW-0808">Transferase</keyword>
<comment type="catalytic activity">
    <reaction evidence="7">
        <text>a UDP-3-O-[(3R)-3-hydroxyacyl]-alpha-D-glucosamine + a (3R)-hydroxyacyl-[ACP] = a UDP-2-N,3-O-bis[(3R)-3-hydroxyacyl]-alpha-D-glucosamine + holo-[ACP] + H(+)</text>
        <dbReference type="Rhea" id="RHEA:53836"/>
        <dbReference type="Rhea" id="RHEA-COMP:9685"/>
        <dbReference type="Rhea" id="RHEA-COMP:9945"/>
        <dbReference type="ChEBI" id="CHEBI:15378"/>
        <dbReference type="ChEBI" id="CHEBI:64479"/>
        <dbReference type="ChEBI" id="CHEBI:78827"/>
        <dbReference type="ChEBI" id="CHEBI:137740"/>
        <dbReference type="ChEBI" id="CHEBI:137748"/>
        <dbReference type="EC" id="2.3.1.191"/>
    </reaction>
</comment>
<dbReference type="PANTHER" id="PTHR43378:SF2">
    <property type="entry name" value="UDP-3-O-ACYLGLUCOSAMINE N-ACYLTRANSFERASE 1, MITOCHONDRIAL-RELATED"/>
    <property type="match status" value="1"/>
</dbReference>
<organism evidence="9 10">
    <name type="scientific">Candidatus Synechococcus spongiarum 15L</name>
    <dbReference type="NCBI Taxonomy" id="1608419"/>
    <lineage>
        <taxon>Bacteria</taxon>
        <taxon>Bacillati</taxon>
        <taxon>Cyanobacteriota</taxon>
        <taxon>Cyanophyceae</taxon>
        <taxon>Synechococcales</taxon>
        <taxon>Synechococcaceae</taxon>
        <taxon>Synechococcus</taxon>
    </lineage>
</organism>
<accession>A0A0G8ARX9</accession>
<comment type="subunit">
    <text evidence="7">Homotrimer.</text>
</comment>
<keyword evidence="6 7" id="KW-0012">Acyltransferase</keyword>
<dbReference type="GO" id="GO:0031470">
    <property type="term" value="C:carboxysome"/>
    <property type="evidence" value="ECO:0007669"/>
    <property type="project" value="UniProtKB-ARBA"/>
</dbReference>
<dbReference type="SUPFAM" id="SSF51161">
    <property type="entry name" value="Trimeric LpxA-like enzymes"/>
    <property type="match status" value="1"/>
</dbReference>
<evidence type="ECO:0000256" key="2">
    <source>
        <dbReference type="ARBA" id="ARBA00022556"/>
    </source>
</evidence>
<dbReference type="Pfam" id="PF04613">
    <property type="entry name" value="LpxD"/>
    <property type="match status" value="1"/>
</dbReference>
<gene>
    <name evidence="7" type="primary">lpxD</name>
    <name evidence="9" type="ORF">TQ37_08565</name>
</gene>
<dbReference type="GO" id="GO:0016410">
    <property type="term" value="F:N-acyltransferase activity"/>
    <property type="evidence" value="ECO:0007669"/>
    <property type="project" value="InterPro"/>
</dbReference>
<dbReference type="Proteomes" id="UP000035037">
    <property type="component" value="Unassembled WGS sequence"/>
</dbReference>
<dbReference type="InterPro" id="IPR020573">
    <property type="entry name" value="UDP_GlcNAc_AcTrfase_non-rep"/>
</dbReference>
<dbReference type="PATRIC" id="fig|1608419.3.peg.897"/>
<comment type="similarity">
    <text evidence="7">Belongs to the transferase hexapeptide repeat family. LpxD subfamily.</text>
</comment>
<dbReference type="GO" id="GO:0009245">
    <property type="term" value="P:lipid A biosynthetic process"/>
    <property type="evidence" value="ECO:0007669"/>
    <property type="project" value="UniProtKB-UniRule"/>
</dbReference>
<comment type="caution">
    <text evidence="9">The sequence shown here is derived from an EMBL/GenBank/DDBJ whole genome shotgun (WGS) entry which is preliminary data.</text>
</comment>
<dbReference type="InterPro" id="IPR011004">
    <property type="entry name" value="Trimer_LpxA-like_sf"/>
</dbReference>
<dbReference type="AlphaFoldDB" id="A0A0G8ARX9"/>
<evidence type="ECO:0000256" key="7">
    <source>
        <dbReference type="HAMAP-Rule" id="MF_00523"/>
    </source>
</evidence>
<sequence>MRFSELLAALDSLQPEGARWLADDPPLDGAAALDKARKGQLVFLERNNAMKAALAHCGASAVLLPTDEEPLHHLAQQQGIAWAASASPRLSFAEALDCFYPRQRPTPGRHPQAVVAPDAHVADSASLAAGVVVAARCHVGQDVVLHPGVVLYDDVWIGQGCELHGNVVVHSRSRLGRNCVVQANAVIGGEGFGFVPTRRGWRKMPQTGHVVLEDEVEVGCCSTVDRPAVGETRLGAGTKIDNLVQIGHGVVTGQGCAFAAQVGIAGGVVVGRGVVLAGQVGVTNRVRIGDGVVASSKTGIHTDVAPGEVVSGFPVMPNRLWLRASALFARLPELSRSLKRLQQQVERSRQP</sequence>
<keyword evidence="2 7" id="KW-0441">Lipid A biosynthesis</keyword>
<dbReference type="Gene3D" id="3.40.1390.10">
    <property type="entry name" value="MurE/MurF, N-terminal domain"/>
    <property type="match status" value="1"/>
</dbReference>
<comment type="pathway">
    <text evidence="7">Bacterial outer membrane biogenesis; LPS lipid A biosynthesis.</text>
</comment>
<reference evidence="9 10" key="2">
    <citation type="submission" date="2015-05" db="EMBL/GenBank/DDBJ databases">
        <title>Lifestyle Evolution in Cyanobacterial Symbionts of Sponges.</title>
        <authorList>
            <person name="Burgsdorf I."/>
            <person name="Slaby B.M."/>
            <person name="Handley K.M."/>
            <person name="Haber M."/>
            <person name="Blom J."/>
            <person name="Marshall C.W."/>
            <person name="Gilbert J.A."/>
            <person name="Hentschel U."/>
            <person name="Steindler L."/>
        </authorList>
    </citation>
    <scope>NUCLEOTIDE SEQUENCE [LARGE SCALE GENOMIC DNA]</scope>
    <source>
        <strain evidence="9">15L</strain>
    </source>
</reference>
<feature type="domain" description="UDP-3-O-[3-hydroxymyristoyl] glucosamine N-acyltransferase non-repeat region" evidence="8">
    <location>
        <begin position="24"/>
        <end position="96"/>
    </location>
</feature>
<dbReference type="HAMAP" id="MF_00523">
    <property type="entry name" value="LpxD"/>
    <property type="match status" value="1"/>
</dbReference>